<dbReference type="Proteomes" id="UP000247515">
    <property type="component" value="Unassembled WGS sequence"/>
</dbReference>
<evidence type="ECO:0000313" key="1">
    <source>
        <dbReference type="EMBL" id="PXX04215.1"/>
    </source>
</evidence>
<dbReference type="Pfam" id="PF10616">
    <property type="entry name" value="DUF2471"/>
    <property type="match status" value="1"/>
</dbReference>
<dbReference type="GeneID" id="61308256"/>
<comment type="caution">
    <text evidence="1">The sequence shown here is derived from an EMBL/GenBank/DDBJ whole genome shotgun (WGS) entry which is preliminary data.</text>
</comment>
<proteinExistence type="predicted"/>
<dbReference type="EMBL" id="QJJV01000047">
    <property type="protein sequence ID" value="PXX04215.1"/>
    <property type="molecule type" value="Genomic_DNA"/>
</dbReference>
<keyword evidence="2" id="KW-1185">Reference proteome</keyword>
<accession>A0ABX5MGU2</accession>
<name>A0ABX5MGU2_9BURK</name>
<dbReference type="InterPro" id="IPR018894">
    <property type="entry name" value="DUF2471"/>
</dbReference>
<gene>
    <name evidence="1" type="ORF">C7400_1479</name>
</gene>
<dbReference type="RefSeq" id="WP_110329984.1">
    <property type="nucleotide sequence ID" value="NZ_CAJMYJ010000045.1"/>
</dbReference>
<evidence type="ECO:0000313" key="2">
    <source>
        <dbReference type="Proteomes" id="UP000247515"/>
    </source>
</evidence>
<protein>
    <submittedName>
        <fullName evidence="1">Uncharacterized protein DUF2471</fullName>
    </submittedName>
</protein>
<organism evidence="1 2">
    <name type="scientific">Paraburkholderia tropica</name>
    <dbReference type="NCBI Taxonomy" id="92647"/>
    <lineage>
        <taxon>Bacteria</taxon>
        <taxon>Pseudomonadati</taxon>
        <taxon>Pseudomonadota</taxon>
        <taxon>Betaproteobacteria</taxon>
        <taxon>Burkholderiales</taxon>
        <taxon>Burkholderiaceae</taxon>
        <taxon>Paraburkholderia</taxon>
    </lineage>
</organism>
<reference evidence="1 2" key="1">
    <citation type="submission" date="2018-05" db="EMBL/GenBank/DDBJ databases">
        <title>Genomic Encyclopedia of Type Strains, Phase IV (KMG-V): Genome sequencing to study the core and pangenomes of soil and plant-associated prokaryotes.</title>
        <authorList>
            <person name="Whitman W."/>
        </authorList>
    </citation>
    <scope>NUCLEOTIDE SEQUENCE [LARGE SCALE GENOMIC DNA]</scope>
    <source>
        <strain evidence="1 2">SIr-6563</strain>
    </source>
</reference>
<sequence>MFNFPDADAQNSPDDQSANLSGRVILHAALDLQRLVSVLAQRHLLQRKAMPGYPAAAPTWRLLLAIEEQAFADPGFQARYPDAVRRGFARLADSRFAGSDIDAQVDWQRDDDPLPAVYAIMRALVQQQAAMTADMES</sequence>